<dbReference type="WBParaSite" id="SVE_1995700.1">
    <property type="protein sequence ID" value="SVE_1995700.1"/>
    <property type="gene ID" value="SVE_1995700"/>
</dbReference>
<organism evidence="1 2">
    <name type="scientific">Strongyloides venezuelensis</name>
    <name type="common">Threadworm</name>
    <dbReference type="NCBI Taxonomy" id="75913"/>
    <lineage>
        <taxon>Eukaryota</taxon>
        <taxon>Metazoa</taxon>
        <taxon>Ecdysozoa</taxon>
        <taxon>Nematoda</taxon>
        <taxon>Chromadorea</taxon>
        <taxon>Rhabditida</taxon>
        <taxon>Tylenchina</taxon>
        <taxon>Panagrolaimomorpha</taxon>
        <taxon>Strongyloidoidea</taxon>
        <taxon>Strongyloididae</taxon>
        <taxon>Strongyloides</taxon>
    </lineage>
</organism>
<name>A0A0K0G5E0_STRVS</name>
<reference evidence="2" key="2">
    <citation type="submission" date="2015-08" db="UniProtKB">
        <authorList>
            <consortium name="WormBaseParasite"/>
        </authorList>
    </citation>
    <scope>IDENTIFICATION</scope>
</reference>
<dbReference type="Proteomes" id="UP000035680">
    <property type="component" value="Unassembled WGS sequence"/>
</dbReference>
<accession>A0A0K0G5E0</accession>
<sequence>MIYQLRPVLFIRSLYSPQGEGVFHLLVSYIIWVMNHGKSLSLNNMDHDAKDCLTSLHEQFNDNTTTASTYTLNDYRYNNKSKNKIENKNGKDEKSFIENEEKDLEITKKAINVLNDLEKKILVKA</sequence>
<dbReference type="AlphaFoldDB" id="A0A0K0G5E0"/>
<proteinExistence type="predicted"/>
<evidence type="ECO:0000313" key="1">
    <source>
        <dbReference type="Proteomes" id="UP000035680"/>
    </source>
</evidence>
<keyword evidence="1" id="KW-1185">Reference proteome</keyword>
<reference evidence="1" key="1">
    <citation type="submission" date="2014-07" db="EMBL/GenBank/DDBJ databases">
        <authorList>
            <person name="Martin A.A"/>
            <person name="De Silva N."/>
        </authorList>
    </citation>
    <scope>NUCLEOTIDE SEQUENCE</scope>
</reference>
<evidence type="ECO:0000313" key="2">
    <source>
        <dbReference type="WBParaSite" id="SVE_1995700.1"/>
    </source>
</evidence>
<protein>
    <submittedName>
        <fullName evidence="2">Uncharacterized protein</fullName>
    </submittedName>
</protein>